<dbReference type="Pfam" id="PF11951">
    <property type="entry name" value="Fungal_trans_2"/>
    <property type="match status" value="1"/>
</dbReference>
<keyword evidence="1" id="KW-0539">Nucleus</keyword>
<dbReference type="Proteomes" id="UP001302745">
    <property type="component" value="Unassembled WGS sequence"/>
</dbReference>
<dbReference type="AlphaFoldDB" id="A0AAN6VIG0"/>
<sequence length="184" mass="20300">VTLPRELFTELILINDLRAHGPSPETTQSASLILDRLDSFIPDAWSATQPSFQDDWRLLSSIFHAAMSLYAILSLQSSGALSASSPELALAQARHARRLFALLEPGMEAPKVKKRMLWPLVVAGVEAARASREVQAYIGQRLREMSRDQGCATPLVGKQVLERFWALGGGTWDDCFEEPVALVL</sequence>
<feature type="non-terminal residue" evidence="2">
    <location>
        <position position="1"/>
    </location>
</feature>
<proteinExistence type="predicted"/>
<evidence type="ECO:0000313" key="2">
    <source>
        <dbReference type="EMBL" id="KAK4151872.1"/>
    </source>
</evidence>
<gene>
    <name evidence="2" type="ORF">C8A00DRAFT_16761</name>
</gene>
<evidence type="ECO:0000256" key="1">
    <source>
        <dbReference type="ARBA" id="ARBA00023242"/>
    </source>
</evidence>
<dbReference type="EMBL" id="MU856996">
    <property type="protein sequence ID" value="KAK4151872.1"/>
    <property type="molecule type" value="Genomic_DNA"/>
</dbReference>
<protein>
    <submittedName>
        <fullName evidence="2">Uncharacterized protein</fullName>
    </submittedName>
</protein>
<accession>A0AAN6VIG0</accession>
<evidence type="ECO:0000313" key="3">
    <source>
        <dbReference type="Proteomes" id="UP001302745"/>
    </source>
</evidence>
<keyword evidence="3" id="KW-1185">Reference proteome</keyword>
<dbReference type="InterPro" id="IPR021858">
    <property type="entry name" value="Fun_TF"/>
</dbReference>
<reference evidence="2" key="1">
    <citation type="journal article" date="2023" name="Mol. Phylogenet. Evol.">
        <title>Genome-scale phylogeny and comparative genomics of the fungal order Sordariales.</title>
        <authorList>
            <person name="Hensen N."/>
            <person name="Bonometti L."/>
            <person name="Westerberg I."/>
            <person name="Brannstrom I.O."/>
            <person name="Guillou S."/>
            <person name="Cros-Aarteil S."/>
            <person name="Calhoun S."/>
            <person name="Haridas S."/>
            <person name="Kuo A."/>
            <person name="Mondo S."/>
            <person name="Pangilinan J."/>
            <person name="Riley R."/>
            <person name="LaButti K."/>
            <person name="Andreopoulos B."/>
            <person name="Lipzen A."/>
            <person name="Chen C."/>
            <person name="Yan M."/>
            <person name="Daum C."/>
            <person name="Ng V."/>
            <person name="Clum A."/>
            <person name="Steindorff A."/>
            <person name="Ohm R.A."/>
            <person name="Martin F."/>
            <person name="Silar P."/>
            <person name="Natvig D.O."/>
            <person name="Lalanne C."/>
            <person name="Gautier V."/>
            <person name="Ament-Velasquez S.L."/>
            <person name="Kruys A."/>
            <person name="Hutchinson M.I."/>
            <person name="Powell A.J."/>
            <person name="Barry K."/>
            <person name="Miller A.N."/>
            <person name="Grigoriev I.V."/>
            <person name="Debuchy R."/>
            <person name="Gladieux P."/>
            <person name="Hiltunen Thoren M."/>
            <person name="Johannesson H."/>
        </authorList>
    </citation>
    <scope>NUCLEOTIDE SEQUENCE</scope>
    <source>
        <strain evidence="2">CBS 538.74</strain>
    </source>
</reference>
<reference evidence="2" key="2">
    <citation type="submission" date="2023-05" db="EMBL/GenBank/DDBJ databases">
        <authorList>
            <consortium name="Lawrence Berkeley National Laboratory"/>
            <person name="Steindorff A."/>
            <person name="Hensen N."/>
            <person name="Bonometti L."/>
            <person name="Westerberg I."/>
            <person name="Brannstrom I.O."/>
            <person name="Guillou S."/>
            <person name="Cros-Aarteil S."/>
            <person name="Calhoun S."/>
            <person name="Haridas S."/>
            <person name="Kuo A."/>
            <person name="Mondo S."/>
            <person name="Pangilinan J."/>
            <person name="Riley R."/>
            <person name="Labutti K."/>
            <person name="Andreopoulos B."/>
            <person name="Lipzen A."/>
            <person name="Chen C."/>
            <person name="Yanf M."/>
            <person name="Daum C."/>
            <person name="Ng V."/>
            <person name="Clum A."/>
            <person name="Ohm R."/>
            <person name="Martin F."/>
            <person name="Silar P."/>
            <person name="Natvig D."/>
            <person name="Lalanne C."/>
            <person name="Gautier V."/>
            <person name="Ament-Velasquez S.L."/>
            <person name="Kruys A."/>
            <person name="Hutchinson M.I."/>
            <person name="Powell A.J."/>
            <person name="Barry K."/>
            <person name="Miller A.N."/>
            <person name="Grigoriev I.V."/>
            <person name="Debuchy R."/>
            <person name="Gladieux P."/>
            <person name="Thoren M.H."/>
            <person name="Johannesson H."/>
        </authorList>
    </citation>
    <scope>NUCLEOTIDE SEQUENCE</scope>
    <source>
        <strain evidence="2">CBS 538.74</strain>
    </source>
</reference>
<comment type="caution">
    <text evidence="2">The sequence shown here is derived from an EMBL/GenBank/DDBJ whole genome shotgun (WGS) entry which is preliminary data.</text>
</comment>
<name>A0AAN6VIG0_9PEZI</name>
<organism evidence="2 3">
    <name type="scientific">Chaetomidium leptoderma</name>
    <dbReference type="NCBI Taxonomy" id="669021"/>
    <lineage>
        <taxon>Eukaryota</taxon>
        <taxon>Fungi</taxon>
        <taxon>Dikarya</taxon>
        <taxon>Ascomycota</taxon>
        <taxon>Pezizomycotina</taxon>
        <taxon>Sordariomycetes</taxon>
        <taxon>Sordariomycetidae</taxon>
        <taxon>Sordariales</taxon>
        <taxon>Chaetomiaceae</taxon>
        <taxon>Chaetomidium</taxon>
    </lineage>
</organism>